<dbReference type="EMBL" id="AVOT02010406">
    <property type="protein sequence ID" value="MBW0490087.1"/>
    <property type="molecule type" value="Genomic_DNA"/>
</dbReference>
<dbReference type="Proteomes" id="UP000765509">
    <property type="component" value="Unassembled WGS sequence"/>
</dbReference>
<comment type="caution">
    <text evidence="2">The sequence shown here is derived from an EMBL/GenBank/DDBJ whole genome shotgun (WGS) entry which is preliminary data.</text>
</comment>
<evidence type="ECO:0000313" key="3">
    <source>
        <dbReference type="Proteomes" id="UP000765509"/>
    </source>
</evidence>
<organism evidence="2 3">
    <name type="scientific">Austropuccinia psidii MF-1</name>
    <dbReference type="NCBI Taxonomy" id="1389203"/>
    <lineage>
        <taxon>Eukaryota</taxon>
        <taxon>Fungi</taxon>
        <taxon>Dikarya</taxon>
        <taxon>Basidiomycota</taxon>
        <taxon>Pucciniomycotina</taxon>
        <taxon>Pucciniomycetes</taxon>
        <taxon>Pucciniales</taxon>
        <taxon>Sphaerophragmiaceae</taxon>
        <taxon>Austropuccinia</taxon>
    </lineage>
</organism>
<protein>
    <submittedName>
        <fullName evidence="2">Uncharacterized protein</fullName>
    </submittedName>
</protein>
<feature type="compositionally biased region" description="Low complexity" evidence="1">
    <location>
        <begin position="40"/>
        <end position="49"/>
    </location>
</feature>
<gene>
    <name evidence="2" type="ORF">O181_029802</name>
</gene>
<evidence type="ECO:0000256" key="1">
    <source>
        <dbReference type="SAM" id="MobiDB-lite"/>
    </source>
</evidence>
<proteinExistence type="predicted"/>
<accession>A0A9Q3CUI1</accession>
<reference evidence="2" key="1">
    <citation type="submission" date="2021-03" db="EMBL/GenBank/DDBJ databases">
        <title>Draft genome sequence of rust myrtle Austropuccinia psidii MF-1, a brazilian biotype.</title>
        <authorList>
            <person name="Quecine M.C."/>
            <person name="Pachon D.M.R."/>
            <person name="Bonatelli M.L."/>
            <person name="Correr F.H."/>
            <person name="Franceschini L.M."/>
            <person name="Leite T.F."/>
            <person name="Margarido G.R.A."/>
            <person name="Almeida C.A."/>
            <person name="Ferrarezi J.A."/>
            <person name="Labate C.A."/>
        </authorList>
    </citation>
    <scope>NUCLEOTIDE SEQUENCE</scope>
    <source>
        <strain evidence="2">MF-1</strain>
    </source>
</reference>
<sequence>MAMARGHSSLGQLLPCLITHGIQPPKFSFLSLTHFSSHNHTNYHSLPLEQNPPNPLQQETPFPHMPCEQAPWQLTPGLSGTRWSEDLFHSNQTLPGLSPSSQPHEDISACEPEPEVDPTQSLEEPLG</sequence>
<evidence type="ECO:0000313" key="2">
    <source>
        <dbReference type="EMBL" id="MBW0490087.1"/>
    </source>
</evidence>
<feature type="region of interest" description="Disordered" evidence="1">
    <location>
        <begin position="40"/>
        <end position="127"/>
    </location>
</feature>
<feature type="compositionally biased region" description="Polar residues" evidence="1">
    <location>
        <begin position="89"/>
        <end position="102"/>
    </location>
</feature>
<dbReference type="AlphaFoldDB" id="A0A9Q3CUI1"/>
<keyword evidence="3" id="KW-1185">Reference proteome</keyword>
<name>A0A9Q3CUI1_9BASI</name>
<feature type="compositionally biased region" description="Polar residues" evidence="1">
    <location>
        <begin position="118"/>
        <end position="127"/>
    </location>
</feature>